<name>A0A8S5T693_9CAUD</name>
<evidence type="ECO:0000313" key="1">
    <source>
        <dbReference type="EMBL" id="DAF58869.1"/>
    </source>
</evidence>
<protein>
    <submittedName>
        <fullName evidence="1">Single-stranded-DNA-specific exonuclease, ALA-ASP-LEU-PRO-PHE/DNA Complex pathway, DNA end resection</fullName>
    </submittedName>
</protein>
<proteinExistence type="predicted"/>
<keyword evidence="1" id="KW-0269">Exonuclease</keyword>
<dbReference type="GO" id="GO:0004527">
    <property type="term" value="F:exonuclease activity"/>
    <property type="evidence" value="ECO:0007669"/>
    <property type="project" value="UniProtKB-KW"/>
</dbReference>
<keyword evidence="1" id="KW-0540">Nuclease</keyword>
<dbReference type="EMBL" id="BK032759">
    <property type="protein sequence ID" value="DAF58869.1"/>
    <property type="molecule type" value="Genomic_DNA"/>
</dbReference>
<reference evidence="1" key="1">
    <citation type="journal article" date="2021" name="Proc. Natl. Acad. Sci. U.S.A.">
        <title>A Catalog of Tens of Thousands of Viruses from Human Metagenomes Reveals Hidden Associations with Chronic Diseases.</title>
        <authorList>
            <person name="Tisza M.J."/>
            <person name="Buck C.B."/>
        </authorList>
    </citation>
    <scope>NUCLEOTIDE SEQUENCE</scope>
    <source>
        <strain evidence="1">CtxMM9</strain>
    </source>
</reference>
<keyword evidence="1" id="KW-0378">Hydrolase</keyword>
<dbReference type="Gene3D" id="3.10.310.30">
    <property type="match status" value="1"/>
</dbReference>
<sequence>MGKNHIPAFVLQDYVDEDGVIHWRGSARGIDTNCIHNWRQFIEDSGLADYAQGHENAFGVSFESVKLEEFKKYLKNYLSKNNTKLVPHQDIDFEFDANDLNLSDKISELAQYKHIWG</sequence>
<accession>A0A8S5T693</accession>
<organism evidence="1">
    <name type="scientific">Siphoviridae sp. ctxMM9</name>
    <dbReference type="NCBI Taxonomy" id="2827973"/>
    <lineage>
        <taxon>Viruses</taxon>
        <taxon>Duplodnaviria</taxon>
        <taxon>Heunggongvirae</taxon>
        <taxon>Uroviricota</taxon>
        <taxon>Caudoviricetes</taxon>
    </lineage>
</organism>